<dbReference type="AlphaFoldDB" id="A0A6C0BDK0"/>
<evidence type="ECO:0000313" key="2">
    <source>
        <dbReference type="EMBL" id="QHS89831.1"/>
    </source>
</evidence>
<sequence>MESIKQKIQEFELKDLAYIIPASIFMVHVLAQVVSVIPKKFFLTLGTRFFKFHKPPLKDDLVILSEGLVEENKNKNRDSKIHSSWDDHADEIIESFRCKKPKRLNKKQKRMNKEWMFSALG</sequence>
<reference evidence="2" key="1">
    <citation type="journal article" date="2020" name="Nature">
        <title>Giant virus diversity and host interactions through global metagenomics.</title>
        <authorList>
            <person name="Schulz F."/>
            <person name="Roux S."/>
            <person name="Paez-Espino D."/>
            <person name="Jungbluth S."/>
            <person name="Walsh D.A."/>
            <person name="Denef V.J."/>
            <person name="McMahon K.D."/>
            <person name="Konstantinidis K.T."/>
            <person name="Eloe-Fadrosh E.A."/>
            <person name="Kyrpides N.C."/>
            <person name="Woyke T."/>
        </authorList>
    </citation>
    <scope>NUCLEOTIDE SEQUENCE</scope>
    <source>
        <strain evidence="2">GVMAG-M-3300010160-4</strain>
    </source>
</reference>
<accession>A0A6C0BDK0</accession>
<keyword evidence="1" id="KW-0472">Membrane</keyword>
<keyword evidence="1" id="KW-1133">Transmembrane helix</keyword>
<organism evidence="2">
    <name type="scientific">viral metagenome</name>
    <dbReference type="NCBI Taxonomy" id="1070528"/>
    <lineage>
        <taxon>unclassified sequences</taxon>
        <taxon>metagenomes</taxon>
        <taxon>organismal metagenomes</taxon>
    </lineage>
</organism>
<name>A0A6C0BDK0_9ZZZZ</name>
<proteinExistence type="predicted"/>
<keyword evidence="1" id="KW-0812">Transmembrane</keyword>
<protein>
    <submittedName>
        <fullName evidence="2">Uncharacterized protein</fullName>
    </submittedName>
</protein>
<evidence type="ECO:0000256" key="1">
    <source>
        <dbReference type="SAM" id="Phobius"/>
    </source>
</evidence>
<dbReference type="EMBL" id="MN739120">
    <property type="protein sequence ID" value="QHS89831.1"/>
    <property type="molecule type" value="Genomic_DNA"/>
</dbReference>
<feature type="transmembrane region" description="Helical" evidence="1">
    <location>
        <begin position="16"/>
        <end position="38"/>
    </location>
</feature>